<dbReference type="NCBIfam" id="TIGR00778">
    <property type="entry name" value="ahpD_dom"/>
    <property type="match status" value="1"/>
</dbReference>
<dbReference type="Proteomes" id="UP001515943">
    <property type="component" value="Unassembled WGS sequence"/>
</dbReference>
<dbReference type="Gene3D" id="1.20.1290.10">
    <property type="entry name" value="AhpD-like"/>
    <property type="match status" value="1"/>
</dbReference>
<accession>A0ABX1FSC1</accession>
<gene>
    <name evidence="2" type="ORF">FXN61_34695</name>
</gene>
<evidence type="ECO:0000259" key="1">
    <source>
        <dbReference type="Pfam" id="PF02627"/>
    </source>
</evidence>
<sequence>MSGVVMRAALRKSLAQIRYVTAVRPAAANGIVAEVYRQAERDFGLLAPPVALHSPAPEPLAAAWMMLRETLLVRGRVDRATKEATAAAVSAVNVCPYCVDVHSTAVSALDPGRRFAGITEWVTGSGPLPGRADQVPELVGVAVTFHYLNRMVNVFLPDTPLPPGVPRGPGLTLFGRFLKATAGSEVRPGESSLLPDAALPADLSWASANPFVARAFAAAAGVLGRSVPESVRTLLASTTEEARGISRAWVDDLLTAVPARDRAAGRVALLTAFASHQVDGPVIDEFRRATPDDRALVELTAWASFTAARRLGRSMNTD</sequence>
<dbReference type="InterPro" id="IPR029032">
    <property type="entry name" value="AhpD-like"/>
</dbReference>
<dbReference type="InterPro" id="IPR003779">
    <property type="entry name" value="CMD-like"/>
</dbReference>
<dbReference type="RefSeq" id="WP_167978276.1">
    <property type="nucleotide sequence ID" value="NZ_VSRL01000187.1"/>
</dbReference>
<reference evidence="2 3" key="1">
    <citation type="submission" date="2019-08" db="EMBL/GenBank/DDBJ databases">
        <title>Lentzea from Indian Himalayas.</title>
        <authorList>
            <person name="Mandal S."/>
            <person name="Mallick Gupta A."/>
            <person name="Maiti P.K."/>
            <person name="Sarkar J."/>
            <person name="Mandal S."/>
        </authorList>
    </citation>
    <scope>NUCLEOTIDE SEQUENCE [LARGE SCALE GENOMIC DNA]</scope>
    <source>
        <strain evidence="2 3">PSKA42</strain>
    </source>
</reference>
<dbReference type="EMBL" id="VSRL01000187">
    <property type="protein sequence ID" value="NKE61632.1"/>
    <property type="molecule type" value="Genomic_DNA"/>
</dbReference>
<dbReference type="Pfam" id="PF02627">
    <property type="entry name" value="CMD"/>
    <property type="match status" value="1"/>
</dbReference>
<evidence type="ECO:0000313" key="2">
    <source>
        <dbReference type="EMBL" id="NKE61632.1"/>
    </source>
</evidence>
<evidence type="ECO:0000313" key="3">
    <source>
        <dbReference type="Proteomes" id="UP001515943"/>
    </source>
</evidence>
<name>A0ABX1FSC1_9PSEU</name>
<organism evidence="2 3">
    <name type="scientific">Lentzea indica</name>
    <dbReference type="NCBI Taxonomy" id="2604800"/>
    <lineage>
        <taxon>Bacteria</taxon>
        <taxon>Bacillati</taxon>
        <taxon>Actinomycetota</taxon>
        <taxon>Actinomycetes</taxon>
        <taxon>Pseudonocardiales</taxon>
        <taxon>Pseudonocardiaceae</taxon>
        <taxon>Lentzea</taxon>
    </lineage>
</organism>
<comment type="caution">
    <text evidence="2">The sequence shown here is derived from an EMBL/GenBank/DDBJ whole genome shotgun (WGS) entry which is preliminary data.</text>
</comment>
<dbReference type="InterPro" id="IPR004675">
    <property type="entry name" value="AhpD_core"/>
</dbReference>
<protein>
    <recommendedName>
        <fullName evidence="1">Carboxymuconolactone decarboxylase-like domain-containing protein</fullName>
    </recommendedName>
</protein>
<keyword evidence="3" id="KW-1185">Reference proteome</keyword>
<proteinExistence type="predicted"/>
<feature type="domain" description="Carboxymuconolactone decarboxylase-like" evidence="1">
    <location>
        <begin position="60"/>
        <end position="105"/>
    </location>
</feature>
<dbReference type="SUPFAM" id="SSF69118">
    <property type="entry name" value="AhpD-like"/>
    <property type="match status" value="2"/>
</dbReference>